<evidence type="ECO:0000259" key="8">
    <source>
        <dbReference type="Pfam" id="PF08335"/>
    </source>
</evidence>
<dbReference type="InterPro" id="IPR005190">
    <property type="entry name" value="GlnE_rpt_dom"/>
</dbReference>
<dbReference type="GO" id="GO:0005524">
    <property type="term" value="F:ATP binding"/>
    <property type="evidence" value="ECO:0007669"/>
    <property type="project" value="UniProtKB-KW"/>
</dbReference>
<dbReference type="InterPro" id="IPR043519">
    <property type="entry name" value="NT_sf"/>
</dbReference>
<organism evidence="9">
    <name type="scientific">freshwater metagenome</name>
    <dbReference type="NCBI Taxonomy" id="449393"/>
    <lineage>
        <taxon>unclassified sequences</taxon>
        <taxon>metagenomes</taxon>
        <taxon>ecological metagenomes</taxon>
    </lineage>
</organism>
<feature type="domain" description="PII-uridylyltransferase/Glutamine-synthetase adenylyltransferase" evidence="8">
    <location>
        <begin position="869"/>
        <end position="1007"/>
    </location>
</feature>
<evidence type="ECO:0000256" key="6">
    <source>
        <dbReference type="ARBA" id="ARBA00023268"/>
    </source>
</evidence>
<name>A0A6J7AJ68_9ZZZZ</name>
<dbReference type="EMBL" id="CAFABK010000053">
    <property type="protein sequence ID" value="CAB4832857.1"/>
    <property type="molecule type" value="Genomic_DNA"/>
</dbReference>
<dbReference type="AlphaFoldDB" id="A0A6J7AJ68"/>
<dbReference type="PANTHER" id="PTHR30621">
    <property type="entry name" value="GLUTAMINE SYNTHETASE ADENYLYLTRANSFERASE"/>
    <property type="match status" value="1"/>
</dbReference>
<dbReference type="InterPro" id="IPR013546">
    <property type="entry name" value="PII_UdlTrfase/GS_AdlTrfase"/>
</dbReference>
<evidence type="ECO:0000256" key="4">
    <source>
        <dbReference type="ARBA" id="ARBA00022840"/>
    </source>
</evidence>
<evidence type="ECO:0000256" key="1">
    <source>
        <dbReference type="ARBA" id="ARBA00022679"/>
    </source>
</evidence>
<reference evidence="9" key="1">
    <citation type="submission" date="2020-05" db="EMBL/GenBank/DDBJ databases">
        <authorList>
            <person name="Chiriac C."/>
            <person name="Salcher M."/>
            <person name="Ghai R."/>
            <person name="Kavagutti S V."/>
        </authorList>
    </citation>
    <scope>NUCLEOTIDE SEQUENCE</scope>
</reference>
<keyword evidence="5" id="KW-0460">Magnesium</keyword>
<dbReference type="GO" id="GO:0005829">
    <property type="term" value="C:cytosol"/>
    <property type="evidence" value="ECO:0007669"/>
    <property type="project" value="TreeGrafter"/>
</dbReference>
<dbReference type="InterPro" id="IPR023057">
    <property type="entry name" value="GlnE"/>
</dbReference>
<keyword evidence="6" id="KW-0511">Multifunctional enzyme</keyword>
<dbReference type="Pfam" id="PF08335">
    <property type="entry name" value="GlnD_UR_UTase"/>
    <property type="match status" value="2"/>
</dbReference>
<evidence type="ECO:0000256" key="5">
    <source>
        <dbReference type="ARBA" id="ARBA00022842"/>
    </source>
</evidence>
<keyword evidence="2" id="KW-0548">Nucleotidyltransferase</keyword>
<evidence type="ECO:0000256" key="3">
    <source>
        <dbReference type="ARBA" id="ARBA00022741"/>
    </source>
</evidence>
<dbReference type="GO" id="GO:0000820">
    <property type="term" value="P:regulation of glutamine family amino acid metabolic process"/>
    <property type="evidence" value="ECO:0007669"/>
    <property type="project" value="TreeGrafter"/>
</dbReference>
<dbReference type="NCBIfam" id="NF010707">
    <property type="entry name" value="PRK14109.1"/>
    <property type="match status" value="1"/>
</dbReference>
<dbReference type="SUPFAM" id="SSF81593">
    <property type="entry name" value="Nucleotidyltransferase substrate binding subunit/domain"/>
    <property type="match status" value="2"/>
</dbReference>
<keyword evidence="3" id="KW-0547">Nucleotide-binding</keyword>
<accession>A0A6J7AJ68</accession>
<dbReference type="HAMAP" id="MF_00802">
    <property type="entry name" value="GlnE"/>
    <property type="match status" value="1"/>
</dbReference>
<dbReference type="CDD" id="cd05401">
    <property type="entry name" value="NT_GlnE_GlnD_like"/>
    <property type="match status" value="2"/>
</dbReference>
<feature type="domain" description="Glutamate-ammonia ligase adenylyltransferase repeated" evidence="7">
    <location>
        <begin position="609"/>
        <end position="842"/>
    </location>
</feature>
<feature type="domain" description="Glutamate-ammonia ligase adenylyltransferase repeated" evidence="7">
    <location>
        <begin position="99"/>
        <end position="340"/>
    </location>
</feature>
<evidence type="ECO:0000256" key="2">
    <source>
        <dbReference type="ARBA" id="ARBA00022695"/>
    </source>
</evidence>
<evidence type="ECO:0000259" key="7">
    <source>
        <dbReference type="Pfam" id="PF03710"/>
    </source>
</evidence>
<keyword evidence="1" id="KW-0808">Transferase</keyword>
<dbReference type="PANTHER" id="PTHR30621:SF0">
    <property type="entry name" value="BIFUNCTIONAL GLUTAMINE SYNTHETASE ADENYLYLTRANSFERASE_ADENYLYL-REMOVING ENZYME"/>
    <property type="match status" value="1"/>
</dbReference>
<sequence>MESGRSTTDSAKLARLGFTELDLAARLLASPVLVELLAEIGIDDSESHVDDASGFLAQIAATADPDQALLLLTRFMEACGDKHRRRISSTLVADRDTLGRLVEVLGMSEALGEFIIRHPEHWSILADAEALAMAPAARQVRATMLQAVGADPKAPEPMADGQSTEVLNRLRITYRSHLLGIAARDLAGLAPMESVASWLSDLADGVLEAALAIARAGLPEGAPGCRFAIIGMGKCGGRELNYVSDVDVIFVAEASGGDEVGALKTATDLAIGVMRACNSVTTEGSIWEVDPALRPEGKQGALVRTIESHLDYYERWAKTWEFQALLKARPSAGDLELGARYVDAVAPFVWSAADHDGFVTDVQAMRRRVEEQVPTRIGERELKLGPGGLRDVEFSVQLLQLVHGRSDVMLRSSTTLDALEALAVWGYVGRDDASTLADAYRFLRTLEHRLQLHRLRRTHTMPENESDLRRLGRSLGYRGDPVGELHVKWRTHAREVRRLHEKLFYRPLLQAVARLDAGEARLTPEAAEQRLRALGYQDPAGALRHLEALTSGVSRRAAIQRTLLPVMLGWFANAPDPDAGLLGFRRVSDVLGSTHWYLRLLRDESTAAERMAQVLASSKYATELLLRAPENVAMLADQSELEPRSLETLLAEVASAAERHDDPVTAVGAVRSLRRRELFRIAVAELLQVAQIDGAQVALSDVATATVAGALRVAERVVGGGAELPMRFTVIGMGRFGGRELGLGSDVDVMFVYEPIAGADENAANSAAFAVANELRTLLMAPTSDPPLDIDTDLRPEGRQGPLVRSLASYAAYYGRWSAAWEAQALLRAQVVAGDRELGEHFIALIDPLRFPGGGVPEAQVREIRRLKARMEAERLPRGADATLHTKLGRGGLSDVEWVAQLLQMQHAYAYPSLRTTETLPVLAAAESAGLLSSSDAEALRVAWRLATNVRNAVMLVRDRASDLVPTDVRELTGVGYVMGYPMGASGQLIEDYRRVTRRARQVVDRVFYGEDSLR</sequence>
<feature type="domain" description="PII-uridylyltransferase/Glutamine-synthetase adenylyltransferase" evidence="8">
    <location>
        <begin position="364"/>
        <end position="504"/>
    </location>
</feature>
<gene>
    <name evidence="9" type="ORF">UFOPK3204_01153</name>
</gene>
<dbReference type="Gene3D" id="3.30.460.10">
    <property type="entry name" value="Beta Polymerase, domain 2"/>
    <property type="match status" value="2"/>
</dbReference>
<protein>
    <submittedName>
        <fullName evidence="9">Unannotated protein</fullName>
    </submittedName>
</protein>
<dbReference type="SUPFAM" id="SSF81301">
    <property type="entry name" value="Nucleotidyltransferase"/>
    <property type="match status" value="2"/>
</dbReference>
<dbReference type="GO" id="GO:0008882">
    <property type="term" value="F:[glutamate-ammonia-ligase] adenylyltransferase activity"/>
    <property type="evidence" value="ECO:0007669"/>
    <property type="project" value="InterPro"/>
</dbReference>
<dbReference type="Pfam" id="PF03710">
    <property type="entry name" value="GlnE"/>
    <property type="match status" value="2"/>
</dbReference>
<proteinExistence type="inferred from homology"/>
<keyword evidence="4" id="KW-0067">ATP-binding</keyword>
<evidence type="ECO:0000313" key="9">
    <source>
        <dbReference type="EMBL" id="CAB4832857.1"/>
    </source>
</evidence>
<dbReference type="Gene3D" id="1.20.120.330">
    <property type="entry name" value="Nucleotidyltransferases domain 2"/>
    <property type="match status" value="2"/>
</dbReference>